<feature type="region of interest" description="Disordered" evidence="8">
    <location>
        <begin position="413"/>
        <end position="437"/>
    </location>
</feature>
<dbReference type="InterPro" id="IPR002504">
    <property type="entry name" value="NADK"/>
</dbReference>
<keyword evidence="5" id="KW-0067">ATP-binding</keyword>
<keyword evidence="10" id="KW-1185">Reference proteome</keyword>
<evidence type="ECO:0000256" key="6">
    <source>
        <dbReference type="ARBA" id="ARBA00022857"/>
    </source>
</evidence>
<reference evidence="9 10" key="1">
    <citation type="journal article" date="2019" name="Sci. Rep.">
        <title>Comparative genomics of chytrid fungi reveal insights into the obligate biotrophic and pathogenic lifestyle of Synchytrium endobioticum.</title>
        <authorList>
            <person name="van de Vossenberg B.T.L.H."/>
            <person name="Warris S."/>
            <person name="Nguyen H.D.T."/>
            <person name="van Gent-Pelzer M.P.E."/>
            <person name="Joly D.L."/>
            <person name="van de Geest H.C."/>
            <person name="Bonants P.J.M."/>
            <person name="Smith D.S."/>
            <person name="Levesque C.A."/>
            <person name="van der Lee T.A.J."/>
        </authorList>
    </citation>
    <scope>NUCLEOTIDE SEQUENCE [LARGE SCALE GENOMIC DNA]</scope>
    <source>
        <strain evidence="9 10">JEL517</strain>
    </source>
</reference>
<evidence type="ECO:0000256" key="3">
    <source>
        <dbReference type="ARBA" id="ARBA00022741"/>
    </source>
</evidence>
<evidence type="ECO:0000256" key="4">
    <source>
        <dbReference type="ARBA" id="ARBA00022777"/>
    </source>
</evidence>
<gene>
    <name evidence="9" type="primary">UTR1</name>
    <name evidence="9" type="ORF">SmJEL517_g01448</name>
</gene>
<dbReference type="GeneID" id="42002673"/>
<evidence type="ECO:0000256" key="5">
    <source>
        <dbReference type="ARBA" id="ARBA00022840"/>
    </source>
</evidence>
<keyword evidence="4 9" id="KW-0418">Kinase</keyword>
<dbReference type="GO" id="GO:0019674">
    <property type="term" value="P:NAD+ metabolic process"/>
    <property type="evidence" value="ECO:0007669"/>
    <property type="project" value="InterPro"/>
</dbReference>
<evidence type="ECO:0000313" key="10">
    <source>
        <dbReference type="Proteomes" id="UP000319731"/>
    </source>
</evidence>
<dbReference type="GO" id="GO:0006741">
    <property type="term" value="P:NADP+ biosynthetic process"/>
    <property type="evidence" value="ECO:0007669"/>
    <property type="project" value="InterPro"/>
</dbReference>
<dbReference type="Proteomes" id="UP000319731">
    <property type="component" value="Unassembled WGS sequence"/>
</dbReference>
<dbReference type="GO" id="GO:0005524">
    <property type="term" value="F:ATP binding"/>
    <property type="evidence" value="ECO:0007669"/>
    <property type="project" value="UniProtKB-KW"/>
</dbReference>
<keyword evidence="2" id="KW-0808">Transferase</keyword>
<dbReference type="FunFam" id="2.60.200.30:FF:000009">
    <property type="entry name" value="Poly(P)/ATP NAD kinase"/>
    <property type="match status" value="1"/>
</dbReference>
<keyword evidence="3" id="KW-0547">Nucleotide-binding</keyword>
<sequence>MAPVGELASFVANGNFIPHSLNMDELAASRGTSNSPFPFNNSPSLSVLNDRAFGEKMPILTPGMLSENAVEVRRTAKNLGRALMKLEHPNSVMLIAKLVDVKIIEFTRILACHLIDTPRACGISGLKVFIDAKLKNHPYFNYNKLIATHPHYAENMDFWSSDMCKAKPESVDFIITLGGDGTVLFSSFLFQKSQVPPVIPFHLGSLGFLTNFNVADIRDVLERVIGCHGDGVRVNMRMRLKCEVWRQSYASAPTRGRGGDNERIKALRESHQRTHTPNGRAPTNSTQTLSESDLPPSTNSVNGSSPNATPTSRARASSTSSIAAAPASANLGVSSRPRSPMPPNSLPTTPAAPGTIVESPHDYDLTETASVFSEASFDQHVSNISAFNRNTDIPNIVNVLDSITPSLTSQANMNGHDDWNASTGRRGRGLGDAQRGEPTYVKSEEIHILNDLVVDRGPSAYMSQLELFVDNRHLTTVQADGLVLSGPTGSTAYSLSAGGSVVHPECPAILVTPICPHTLSFRPLILPDSCEIRISVPHSSRNTAFAAFDGRHRIELLQGDYITISMSPYPMPTVCAEDQSLDWFESLRRCLHWNERTRQKGINDESPTVNDLEEALYRGPERAPSVVPHIHGTAASVSSDMSSPPRPCPLEPVIPADVLSTSISSLSTSFADLDAARRTSSGDDVEELGFV</sequence>
<dbReference type="PANTHER" id="PTHR20275">
    <property type="entry name" value="NAD KINASE"/>
    <property type="match status" value="1"/>
</dbReference>
<feature type="compositionally biased region" description="Low complexity" evidence="8">
    <location>
        <begin position="308"/>
        <end position="338"/>
    </location>
</feature>
<keyword evidence="7" id="KW-0520">NAD</keyword>
<organism evidence="9 10">
    <name type="scientific">Synchytrium microbalum</name>
    <dbReference type="NCBI Taxonomy" id="1806994"/>
    <lineage>
        <taxon>Eukaryota</taxon>
        <taxon>Fungi</taxon>
        <taxon>Fungi incertae sedis</taxon>
        <taxon>Chytridiomycota</taxon>
        <taxon>Chytridiomycota incertae sedis</taxon>
        <taxon>Chytridiomycetes</taxon>
        <taxon>Synchytriales</taxon>
        <taxon>Synchytriaceae</taxon>
        <taxon>Synchytrium</taxon>
    </lineage>
</organism>
<dbReference type="RefSeq" id="XP_031026559.1">
    <property type="nucleotide sequence ID" value="XM_031167376.1"/>
</dbReference>
<dbReference type="PANTHER" id="PTHR20275:SF0">
    <property type="entry name" value="NAD KINASE"/>
    <property type="match status" value="1"/>
</dbReference>
<evidence type="ECO:0000256" key="7">
    <source>
        <dbReference type="ARBA" id="ARBA00023027"/>
    </source>
</evidence>
<dbReference type="STRING" id="1806994.A0A507CDY5"/>
<dbReference type="InterPro" id="IPR016064">
    <property type="entry name" value="NAD/diacylglycerol_kinase_sf"/>
</dbReference>
<evidence type="ECO:0000256" key="1">
    <source>
        <dbReference type="ARBA" id="ARBA00010995"/>
    </source>
</evidence>
<accession>A0A507CDY5</accession>
<evidence type="ECO:0000313" key="9">
    <source>
        <dbReference type="EMBL" id="TPX36246.1"/>
    </source>
</evidence>
<dbReference type="SUPFAM" id="SSF111331">
    <property type="entry name" value="NAD kinase/diacylglycerol kinase-like"/>
    <property type="match status" value="2"/>
</dbReference>
<dbReference type="InterPro" id="IPR017438">
    <property type="entry name" value="ATP-NAD_kinase_N"/>
</dbReference>
<dbReference type="OrthoDB" id="24581at2759"/>
<comment type="similarity">
    <text evidence="1">Belongs to the NAD kinase family.</text>
</comment>
<name>A0A507CDY5_9FUNG</name>
<dbReference type="GO" id="GO:0003951">
    <property type="term" value="F:NAD+ kinase activity"/>
    <property type="evidence" value="ECO:0007669"/>
    <property type="project" value="InterPro"/>
</dbReference>
<dbReference type="EMBL" id="QEAO01000005">
    <property type="protein sequence ID" value="TPX36246.1"/>
    <property type="molecule type" value="Genomic_DNA"/>
</dbReference>
<comment type="caution">
    <text evidence="9">The sequence shown here is derived from an EMBL/GenBank/DDBJ whole genome shotgun (WGS) entry which is preliminary data.</text>
</comment>
<feature type="region of interest" description="Disordered" evidence="8">
    <location>
        <begin position="269"/>
        <end position="359"/>
    </location>
</feature>
<evidence type="ECO:0000256" key="2">
    <source>
        <dbReference type="ARBA" id="ARBA00022679"/>
    </source>
</evidence>
<proteinExistence type="inferred from homology"/>
<feature type="compositionally biased region" description="Polar residues" evidence="8">
    <location>
        <begin position="275"/>
        <end position="307"/>
    </location>
</feature>
<evidence type="ECO:0000256" key="8">
    <source>
        <dbReference type="SAM" id="MobiDB-lite"/>
    </source>
</evidence>
<dbReference type="InterPro" id="IPR017437">
    <property type="entry name" value="ATP-NAD_kinase_PpnK-typ_C"/>
</dbReference>
<dbReference type="Gene3D" id="2.60.200.30">
    <property type="entry name" value="Probable inorganic polyphosphate/atp-NAD kinase, domain 2"/>
    <property type="match status" value="1"/>
</dbReference>
<dbReference type="Gene3D" id="3.40.50.10330">
    <property type="entry name" value="Probable inorganic polyphosphate/atp-NAD kinase, domain 1"/>
    <property type="match status" value="2"/>
</dbReference>
<dbReference type="AlphaFoldDB" id="A0A507CDY5"/>
<keyword evidence="6" id="KW-0521">NADP</keyword>
<dbReference type="Pfam" id="PF01513">
    <property type="entry name" value="NAD_kinase"/>
    <property type="match status" value="1"/>
</dbReference>
<protein>
    <submittedName>
        <fullName evidence="9">NAD+ kinase</fullName>
    </submittedName>
</protein>
<dbReference type="HAMAP" id="MF_00361">
    <property type="entry name" value="NAD_kinase"/>
    <property type="match status" value="1"/>
</dbReference>
<dbReference type="Pfam" id="PF20143">
    <property type="entry name" value="NAD_kinase_C"/>
    <property type="match status" value="1"/>
</dbReference>